<organism evidence="1">
    <name type="scientific">Rhizophora mucronata</name>
    <name type="common">Asiatic mangrove</name>
    <dbReference type="NCBI Taxonomy" id="61149"/>
    <lineage>
        <taxon>Eukaryota</taxon>
        <taxon>Viridiplantae</taxon>
        <taxon>Streptophyta</taxon>
        <taxon>Embryophyta</taxon>
        <taxon>Tracheophyta</taxon>
        <taxon>Spermatophyta</taxon>
        <taxon>Magnoliopsida</taxon>
        <taxon>eudicotyledons</taxon>
        <taxon>Gunneridae</taxon>
        <taxon>Pentapetalae</taxon>
        <taxon>rosids</taxon>
        <taxon>fabids</taxon>
        <taxon>Malpighiales</taxon>
        <taxon>Rhizophoraceae</taxon>
        <taxon>Rhizophora</taxon>
    </lineage>
</organism>
<accession>A0A2P2JNS5</accession>
<dbReference type="EMBL" id="GGEC01014644">
    <property type="protein sequence ID" value="MBW95127.1"/>
    <property type="molecule type" value="Transcribed_RNA"/>
</dbReference>
<protein>
    <submittedName>
        <fullName evidence="1">Uncharacterized protein</fullName>
    </submittedName>
</protein>
<evidence type="ECO:0000313" key="1">
    <source>
        <dbReference type="EMBL" id="MBW95127.1"/>
    </source>
</evidence>
<sequence length="29" mass="3433">MAINYNLDGCRYSDDSRLGKYWHVKLSIN</sequence>
<name>A0A2P2JNS5_RHIMU</name>
<proteinExistence type="predicted"/>
<dbReference type="AlphaFoldDB" id="A0A2P2JNS5"/>
<reference evidence="1" key="1">
    <citation type="submission" date="2018-02" db="EMBL/GenBank/DDBJ databases">
        <title>Rhizophora mucronata_Transcriptome.</title>
        <authorList>
            <person name="Meera S.P."/>
            <person name="Sreeshan A."/>
            <person name="Augustine A."/>
        </authorList>
    </citation>
    <scope>NUCLEOTIDE SEQUENCE</scope>
    <source>
        <tissue evidence="1">Leaf</tissue>
    </source>
</reference>